<proteinExistence type="predicted"/>
<dbReference type="InterPro" id="IPR008274">
    <property type="entry name" value="AldOxase/xan_DH_MoCoBD1"/>
</dbReference>
<dbReference type="SUPFAM" id="SSF54665">
    <property type="entry name" value="CO dehydrogenase molybdoprotein N-domain-like"/>
    <property type="match status" value="1"/>
</dbReference>
<dbReference type="SMART" id="SM01008">
    <property type="entry name" value="Ald_Xan_dh_C"/>
    <property type="match status" value="1"/>
</dbReference>
<dbReference type="Gene3D" id="3.90.1170.50">
    <property type="entry name" value="Aldehyde oxidase/xanthine dehydrogenase, a/b hammerhead"/>
    <property type="match status" value="1"/>
</dbReference>
<protein>
    <recommendedName>
        <fullName evidence="4">Aldehyde oxidase/xanthine dehydrogenase a/b hammerhead domain-containing protein</fullName>
    </recommendedName>
</protein>
<dbReference type="AlphaFoldDB" id="A0AA87NQ87"/>
<dbReference type="EMBL" id="ATFE01000013">
    <property type="protein sequence ID" value="EPF27997.1"/>
    <property type="molecule type" value="Genomic_DNA"/>
</dbReference>
<dbReference type="InterPro" id="IPR016208">
    <property type="entry name" value="Ald_Oxase/xanthine_DH-like"/>
</dbReference>
<organism evidence="5 6">
    <name type="scientific">Treponema medium ATCC 700293</name>
    <dbReference type="NCBI Taxonomy" id="1125700"/>
    <lineage>
        <taxon>Bacteria</taxon>
        <taxon>Pseudomonadati</taxon>
        <taxon>Spirochaetota</taxon>
        <taxon>Spirochaetia</taxon>
        <taxon>Spirochaetales</taxon>
        <taxon>Treponemataceae</taxon>
        <taxon>Treponema</taxon>
    </lineage>
</organism>
<sequence length="711" mass="78127">MIEQFVSDMSFEGQRYAVIVRAPVSSGIISAVHLPLLPEGYAFYGAAQIPGQKTIEVFEHSIPLFAAGEIEYKEQAVGILTGDNTATLEALRKDITIELEPIPEDSFEAGRTHTLFDYPIIAREDRTSGNIDSIFETAASTVFSSLKITSQYAARSEPFSAVTVFREDGLDVYVPTQWPFHVRTAVAKATGLAEEAVVVHPTQTGETFNELLWYTSLLACQCAVAAVLQRNTVSLNLSAEESRAAAPKTPEMIIEHKSALSDTYSIDAMQISIIVNAGTCCPLIGNILKQMTAAALGPYTVPNYRIEARASKTAEGLIDIFEGWGDYYVSNALENHINKIIQDYNLSPAEWRIKNMPDDYSAVFSNLFELLTGKSDFICKHAAYNVFNRGKTDKRDGRWRGIGLAAGFQYSGCAADFTYTAEMTLDVHNQLSIKAEPAEDNLKKVIRKLAAKKLDIAESDITFAGLTTADMNESGPATAGNTAGIVLPLVEQCLADLQEQRFRNPLPISILKSTRTPQSDVSQSDAPPLDVPQADGSQSDAPPFDAPQSNVPSLENETGKNSVPFISKTPAACIIELEMDTVCYEIQIRKVWLACRPGKIYEKKQILNYLRKNIAAALSRTAKEALPSAETDDTPLHYSEYRMILPNEMPPLSVDIPERRNSTSAFDSSALNILPAAYLAALNQILLRVPARIDALPIRREHLFKALTRKK</sequence>
<dbReference type="Gene3D" id="3.30.365.10">
    <property type="entry name" value="Aldehyde oxidase/xanthine dehydrogenase, molybdopterin binding domain"/>
    <property type="match status" value="4"/>
</dbReference>
<name>A0AA87NQ87_TREMD</name>
<dbReference type="GO" id="GO:0005506">
    <property type="term" value="F:iron ion binding"/>
    <property type="evidence" value="ECO:0007669"/>
    <property type="project" value="InterPro"/>
</dbReference>
<dbReference type="InterPro" id="IPR000674">
    <property type="entry name" value="Ald_Oxase/Xan_DH_a/b"/>
</dbReference>
<feature type="compositionally biased region" description="Polar residues" evidence="3">
    <location>
        <begin position="547"/>
        <end position="561"/>
    </location>
</feature>
<keyword evidence="2" id="KW-0560">Oxidoreductase</keyword>
<evidence type="ECO:0000256" key="3">
    <source>
        <dbReference type="SAM" id="MobiDB-lite"/>
    </source>
</evidence>
<dbReference type="InterPro" id="IPR037165">
    <property type="entry name" value="AldOxase/xan_DH_Mopterin-bd_sf"/>
</dbReference>
<keyword evidence="1" id="KW-0500">Molybdenum</keyword>
<accession>A0AA87NQ87</accession>
<dbReference type="RefSeq" id="WP_016523621.1">
    <property type="nucleotide sequence ID" value="NZ_KE332517.1"/>
</dbReference>
<evidence type="ECO:0000313" key="6">
    <source>
        <dbReference type="Proteomes" id="UP000014634"/>
    </source>
</evidence>
<dbReference type="Pfam" id="PF02738">
    <property type="entry name" value="MoCoBD_1"/>
    <property type="match status" value="1"/>
</dbReference>
<evidence type="ECO:0000256" key="2">
    <source>
        <dbReference type="ARBA" id="ARBA00023002"/>
    </source>
</evidence>
<dbReference type="InterPro" id="IPR036856">
    <property type="entry name" value="Ald_Oxase/Xan_DH_a/b_sf"/>
</dbReference>
<dbReference type="SUPFAM" id="SSF56003">
    <property type="entry name" value="Molybdenum cofactor-binding domain"/>
    <property type="match status" value="1"/>
</dbReference>
<dbReference type="PANTHER" id="PTHR11908:SF132">
    <property type="entry name" value="ALDEHYDE OXIDASE 1-RELATED"/>
    <property type="match status" value="1"/>
</dbReference>
<feature type="compositionally biased region" description="Polar residues" evidence="3">
    <location>
        <begin position="513"/>
        <end position="525"/>
    </location>
</feature>
<gene>
    <name evidence="5" type="ORF">HMPREF9195_01688</name>
</gene>
<dbReference type="Proteomes" id="UP000014634">
    <property type="component" value="Unassembled WGS sequence"/>
</dbReference>
<feature type="region of interest" description="Disordered" evidence="3">
    <location>
        <begin position="513"/>
        <end position="562"/>
    </location>
</feature>
<reference evidence="5 6" key="1">
    <citation type="submission" date="2013-04" db="EMBL/GenBank/DDBJ databases">
        <title>The Genome Sequence of Treponema medium ATCC 700293.</title>
        <authorList>
            <consortium name="The Broad Institute Genomics Platform"/>
            <person name="Earl A."/>
            <person name="Ward D."/>
            <person name="Feldgarden M."/>
            <person name="Gevers D."/>
            <person name="Leonetti C."/>
            <person name="Blanton J.M."/>
            <person name="Dewhirst F.E."/>
            <person name="Izard J."/>
            <person name="Walker B."/>
            <person name="Young S."/>
            <person name="Zeng Q."/>
            <person name="Gargeya S."/>
            <person name="Fitzgerald M."/>
            <person name="Haas B."/>
            <person name="Abouelleil A."/>
            <person name="Allen A.W."/>
            <person name="Alvarado L."/>
            <person name="Arachchi H.M."/>
            <person name="Berlin A.M."/>
            <person name="Chapman S.B."/>
            <person name="Gainer-Dewar J."/>
            <person name="Goldberg J."/>
            <person name="Griggs A."/>
            <person name="Gujja S."/>
            <person name="Hansen M."/>
            <person name="Howarth C."/>
            <person name="Imamovic A."/>
            <person name="Ireland A."/>
            <person name="Larimer J."/>
            <person name="McCowan C."/>
            <person name="Murphy C."/>
            <person name="Pearson M."/>
            <person name="Poon T.W."/>
            <person name="Priest M."/>
            <person name="Roberts A."/>
            <person name="Saif S."/>
            <person name="Shea T."/>
            <person name="Sisk P."/>
            <person name="Sykes S."/>
            <person name="Wortman J."/>
            <person name="Nusbaum C."/>
            <person name="Birren B."/>
        </authorList>
    </citation>
    <scope>NUCLEOTIDE SEQUENCE [LARGE SCALE GENOMIC DNA]</scope>
    <source>
        <strain evidence="5 6">ATCC 700293</strain>
    </source>
</reference>
<dbReference type="GO" id="GO:0016491">
    <property type="term" value="F:oxidoreductase activity"/>
    <property type="evidence" value="ECO:0007669"/>
    <property type="project" value="UniProtKB-KW"/>
</dbReference>
<comment type="caution">
    <text evidence="5">The sequence shown here is derived from an EMBL/GenBank/DDBJ whole genome shotgun (WGS) entry which is preliminary data.</text>
</comment>
<dbReference type="PANTHER" id="PTHR11908">
    <property type="entry name" value="XANTHINE DEHYDROGENASE"/>
    <property type="match status" value="1"/>
</dbReference>
<evidence type="ECO:0000313" key="5">
    <source>
        <dbReference type="EMBL" id="EPF27997.1"/>
    </source>
</evidence>
<evidence type="ECO:0000256" key="1">
    <source>
        <dbReference type="ARBA" id="ARBA00022505"/>
    </source>
</evidence>
<feature type="domain" description="Aldehyde oxidase/xanthine dehydrogenase a/b hammerhead" evidence="4">
    <location>
        <begin position="3"/>
        <end position="103"/>
    </location>
</feature>
<evidence type="ECO:0000259" key="4">
    <source>
        <dbReference type="SMART" id="SM01008"/>
    </source>
</evidence>